<organism evidence="1 2">
    <name type="scientific">Flavobacterium restrictum</name>
    <dbReference type="NCBI Taxonomy" id="2594428"/>
    <lineage>
        <taxon>Bacteria</taxon>
        <taxon>Pseudomonadati</taxon>
        <taxon>Bacteroidota</taxon>
        <taxon>Flavobacteriia</taxon>
        <taxon>Flavobacteriales</taxon>
        <taxon>Flavobacteriaceae</taxon>
        <taxon>Flavobacterium</taxon>
    </lineage>
</organism>
<evidence type="ECO:0000313" key="2">
    <source>
        <dbReference type="Proteomes" id="UP000316371"/>
    </source>
</evidence>
<dbReference type="OrthoDB" id="653061at2"/>
<sequence>MNSKVQIIQTSQFVELVAVPLAQSTNTTFDIIIETEISIQNYCEALVHKVFTLHQSQFPAFINYQCNNVENAMLWLNKFEKLINLNEKLFTKKCAITGVSKLINLIEKKRSEMKSSRLEATEYKTPKRYINAESDDKIFSFYELKKQLQICKNDNDKIILLTKEKFEYQQSNVEFINQKLPLFDEQCKKEIKQIYELGKLKSDFENFNNENHKSSLPFKKLKFNCNVNQFVDVFYQLHRELFSDGKPIIDGSINDMVAVIVNSFVDKDGNDISPQTVETILKPSRTDKRPKAHKKLDIDKLL</sequence>
<gene>
    <name evidence="1" type="ORF">FNW21_15050</name>
</gene>
<protein>
    <submittedName>
        <fullName evidence="1">Uncharacterized protein</fullName>
    </submittedName>
</protein>
<keyword evidence="2" id="KW-1185">Reference proteome</keyword>
<proteinExistence type="predicted"/>
<reference evidence="1 2" key="1">
    <citation type="submission" date="2019-07" db="EMBL/GenBank/DDBJ databases">
        <title>Novel species of Flavobacterium.</title>
        <authorList>
            <person name="Liu Q."/>
            <person name="Xin Y.-H."/>
        </authorList>
    </citation>
    <scope>NUCLEOTIDE SEQUENCE [LARGE SCALE GENOMIC DNA]</scope>
    <source>
        <strain evidence="1 2">LB1R34</strain>
    </source>
</reference>
<evidence type="ECO:0000313" key="1">
    <source>
        <dbReference type="EMBL" id="TRX35429.1"/>
    </source>
</evidence>
<accession>A0A553DRN4</accession>
<dbReference type="RefSeq" id="WP_144257577.1">
    <property type="nucleotide sequence ID" value="NZ_VJZT01000023.1"/>
</dbReference>
<dbReference type="EMBL" id="VJZT01000023">
    <property type="protein sequence ID" value="TRX35429.1"/>
    <property type="molecule type" value="Genomic_DNA"/>
</dbReference>
<dbReference type="Proteomes" id="UP000316371">
    <property type="component" value="Unassembled WGS sequence"/>
</dbReference>
<comment type="caution">
    <text evidence="1">The sequence shown here is derived from an EMBL/GenBank/DDBJ whole genome shotgun (WGS) entry which is preliminary data.</text>
</comment>
<dbReference type="AlphaFoldDB" id="A0A553DRN4"/>
<name>A0A553DRN4_9FLAO</name>